<dbReference type="InterPro" id="IPR048454">
    <property type="entry name" value="YetF_N"/>
</dbReference>
<dbReference type="GO" id="GO:0005886">
    <property type="term" value="C:plasma membrane"/>
    <property type="evidence" value="ECO:0007669"/>
    <property type="project" value="UniProtKB-SubCell"/>
</dbReference>
<gene>
    <name evidence="10" type="ORF">PARHAE_02982</name>
</gene>
<evidence type="ECO:0000313" key="11">
    <source>
        <dbReference type="Proteomes" id="UP000270743"/>
    </source>
</evidence>
<proteinExistence type="inferred from homology"/>
<evidence type="ECO:0000259" key="9">
    <source>
        <dbReference type="Pfam" id="PF20730"/>
    </source>
</evidence>
<evidence type="ECO:0000256" key="2">
    <source>
        <dbReference type="ARBA" id="ARBA00006448"/>
    </source>
</evidence>
<feature type="transmembrane region" description="Helical" evidence="7">
    <location>
        <begin position="55"/>
        <end position="75"/>
    </location>
</feature>
<keyword evidence="3" id="KW-1003">Cell membrane</keyword>
<evidence type="ECO:0000256" key="6">
    <source>
        <dbReference type="ARBA" id="ARBA00023136"/>
    </source>
</evidence>
<comment type="subcellular location">
    <subcellularLocation>
        <location evidence="1">Cell membrane</location>
        <topology evidence="1">Multi-pass membrane protein</topology>
    </subcellularLocation>
</comment>
<evidence type="ECO:0008006" key="12">
    <source>
        <dbReference type="Google" id="ProtNLM"/>
    </source>
</evidence>
<evidence type="ECO:0000256" key="1">
    <source>
        <dbReference type="ARBA" id="ARBA00004651"/>
    </source>
</evidence>
<dbReference type="Pfam" id="PF20730">
    <property type="entry name" value="YetF_N"/>
    <property type="match status" value="1"/>
</dbReference>
<protein>
    <recommendedName>
        <fullName evidence="12">DUF421 domain-containing protein</fullName>
    </recommendedName>
</protein>
<dbReference type="EMBL" id="UZWE01000042">
    <property type="protein sequence ID" value="VDS09775.1"/>
    <property type="molecule type" value="Genomic_DNA"/>
</dbReference>
<dbReference type="InterPro" id="IPR007353">
    <property type="entry name" value="DUF421"/>
</dbReference>
<dbReference type="PANTHER" id="PTHR34582">
    <property type="entry name" value="UPF0702 TRANSMEMBRANE PROTEIN YCAP"/>
    <property type="match status" value="1"/>
</dbReference>
<evidence type="ECO:0000256" key="4">
    <source>
        <dbReference type="ARBA" id="ARBA00022692"/>
    </source>
</evidence>
<sequence>MDSVIRGVSIYIVLLIATRLSGRRTMAQMTPFDFVLLLIIAETTQQALLGDDFSISNAVVLILTLFATDVVLAWLKGRSPRVESLLDGSPTVLISQGEINREAMRRARVSIEDVLESAREQHGLKSLADIDAAVLEVSGGISIIPKDP</sequence>
<evidence type="ECO:0000259" key="8">
    <source>
        <dbReference type="Pfam" id="PF04239"/>
    </source>
</evidence>
<dbReference type="Gene3D" id="3.30.240.20">
    <property type="entry name" value="bsu07140 like domains"/>
    <property type="match status" value="1"/>
</dbReference>
<dbReference type="PANTHER" id="PTHR34582:SF6">
    <property type="entry name" value="UPF0702 TRANSMEMBRANE PROTEIN YCAP"/>
    <property type="match status" value="1"/>
</dbReference>
<evidence type="ECO:0000256" key="7">
    <source>
        <dbReference type="SAM" id="Phobius"/>
    </source>
</evidence>
<dbReference type="OrthoDB" id="9793799at2"/>
<dbReference type="AlphaFoldDB" id="A0A447IQF6"/>
<evidence type="ECO:0000256" key="5">
    <source>
        <dbReference type="ARBA" id="ARBA00022989"/>
    </source>
</evidence>
<accession>A0A447IQF6</accession>
<dbReference type="Proteomes" id="UP000270743">
    <property type="component" value="Unassembled WGS sequence"/>
</dbReference>
<keyword evidence="6 7" id="KW-0472">Membrane</keyword>
<evidence type="ECO:0000313" key="10">
    <source>
        <dbReference type="EMBL" id="VDS09775.1"/>
    </source>
</evidence>
<name>A0A447IQF6_9RHOB</name>
<evidence type="ECO:0000256" key="3">
    <source>
        <dbReference type="ARBA" id="ARBA00022475"/>
    </source>
</evidence>
<feature type="domain" description="YetF C-terminal" evidence="8">
    <location>
        <begin position="79"/>
        <end position="147"/>
    </location>
</feature>
<organism evidence="10 11">
    <name type="scientific">Paracoccus haematequi</name>
    <dbReference type="NCBI Taxonomy" id="2491866"/>
    <lineage>
        <taxon>Bacteria</taxon>
        <taxon>Pseudomonadati</taxon>
        <taxon>Pseudomonadota</taxon>
        <taxon>Alphaproteobacteria</taxon>
        <taxon>Rhodobacterales</taxon>
        <taxon>Paracoccaceae</taxon>
        <taxon>Paracoccus</taxon>
    </lineage>
</organism>
<feature type="domain" description="YetF-like N-terminal transmembrane" evidence="9">
    <location>
        <begin position="12"/>
        <end position="66"/>
    </location>
</feature>
<keyword evidence="5 7" id="KW-1133">Transmembrane helix</keyword>
<keyword evidence="4 7" id="KW-0812">Transmembrane</keyword>
<keyword evidence="11" id="KW-1185">Reference proteome</keyword>
<comment type="similarity">
    <text evidence="2">Belongs to the UPF0702 family.</text>
</comment>
<dbReference type="RefSeq" id="WP_126155394.1">
    <property type="nucleotide sequence ID" value="NZ_UZWE01000042.1"/>
</dbReference>
<dbReference type="InterPro" id="IPR023090">
    <property type="entry name" value="UPF0702_alpha/beta_dom_sf"/>
</dbReference>
<reference evidence="10 11" key="1">
    <citation type="submission" date="2018-12" db="EMBL/GenBank/DDBJ databases">
        <authorList>
            <person name="Criscuolo A."/>
        </authorList>
    </citation>
    <scope>NUCLEOTIDE SEQUENCE [LARGE SCALE GENOMIC DNA]</scope>
    <source>
        <strain evidence="10">ACIP1116241</strain>
    </source>
</reference>
<dbReference type="Pfam" id="PF04239">
    <property type="entry name" value="DUF421"/>
    <property type="match status" value="1"/>
</dbReference>
<feature type="transmembrane region" description="Helical" evidence="7">
    <location>
        <begin position="6"/>
        <end position="22"/>
    </location>
</feature>